<dbReference type="InParanoid" id="B4J4W7"/>
<evidence type="ECO:0000313" key="4">
    <source>
        <dbReference type="Proteomes" id="UP000001070"/>
    </source>
</evidence>
<keyword evidence="4" id="KW-1185">Reference proteome</keyword>
<feature type="chain" id="PRO_5002811419" evidence="2">
    <location>
        <begin position="22"/>
        <end position="93"/>
    </location>
</feature>
<evidence type="ECO:0000256" key="1">
    <source>
        <dbReference type="PROSITE-ProRule" id="PRU00497"/>
    </source>
</evidence>
<dbReference type="HOGENOM" id="CLU_065450_7_2_1"/>
<sequence>MLNHKLLNCACFLLFLGLVSAIDPVLLKHVNQQNLDGAGQYKHEIEVDNGIKTSAQGNVNGIQGEYFLPAEDGQPPVRVTYTADSTGFHPHIN</sequence>
<dbReference type="eggNOG" id="ENOG502T7XP">
    <property type="taxonomic scope" value="Eukaryota"/>
</dbReference>
<dbReference type="OrthoDB" id="6362401at2759"/>
<keyword evidence="1" id="KW-0193">Cuticle</keyword>
<dbReference type="EMBL" id="CH916367">
    <property type="protein sequence ID" value="EDW01673.1"/>
    <property type="molecule type" value="Genomic_DNA"/>
</dbReference>
<dbReference type="Pfam" id="PF00379">
    <property type="entry name" value="Chitin_bind_4"/>
    <property type="match status" value="1"/>
</dbReference>
<evidence type="ECO:0000256" key="2">
    <source>
        <dbReference type="SAM" id="SignalP"/>
    </source>
</evidence>
<gene>
    <name evidence="3" type="primary">Dgri\GH21573</name>
    <name evidence="3" type="ORF">Dgri_GH21573</name>
</gene>
<dbReference type="OMA" id="GQYKHEI"/>
<name>B4J4W7_DROGR</name>
<dbReference type="InterPro" id="IPR000618">
    <property type="entry name" value="Insect_cuticle"/>
</dbReference>
<protein>
    <submittedName>
        <fullName evidence="3">GH21573</fullName>
    </submittedName>
</protein>
<keyword evidence="2" id="KW-0732">Signal</keyword>
<dbReference type="PROSITE" id="PS51155">
    <property type="entry name" value="CHIT_BIND_RR_2"/>
    <property type="match status" value="1"/>
</dbReference>
<dbReference type="GO" id="GO:0042302">
    <property type="term" value="F:structural constituent of cuticle"/>
    <property type="evidence" value="ECO:0007669"/>
    <property type="project" value="UniProtKB-UniRule"/>
</dbReference>
<dbReference type="FunCoup" id="B4J4W7">
    <property type="interactions" value="6"/>
</dbReference>
<organism evidence="4">
    <name type="scientific">Drosophila grimshawi</name>
    <name type="common">Hawaiian fruit fly</name>
    <name type="synonym">Idiomyia grimshawi</name>
    <dbReference type="NCBI Taxonomy" id="7222"/>
    <lineage>
        <taxon>Eukaryota</taxon>
        <taxon>Metazoa</taxon>
        <taxon>Ecdysozoa</taxon>
        <taxon>Arthropoda</taxon>
        <taxon>Hexapoda</taxon>
        <taxon>Insecta</taxon>
        <taxon>Pterygota</taxon>
        <taxon>Neoptera</taxon>
        <taxon>Endopterygota</taxon>
        <taxon>Diptera</taxon>
        <taxon>Brachycera</taxon>
        <taxon>Muscomorpha</taxon>
        <taxon>Ephydroidea</taxon>
        <taxon>Drosophilidae</taxon>
        <taxon>Drosophila</taxon>
        <taxon>Hawaiian Drosophila</taxon>
    </lineage>
</organism>
<dbReference type="PhylomeDB" id="B4J4W7"/>
<accession>B4J4W7</accession>
<feature type="signal peptide" evidence="2">
    <location>
        <begin position="1"/>
        <end position="21"/>
    </location>
</feature>
<dbReference type="AlphaFoldDB" id="B4J4W7"/>
<evidence type="ECO:0000313" key="3">
    <source>
        <dbReference type="EMBL" id="EDW01673.1"/>
    </source>
</evidence>
<proteinExistence type="predicted"/>
<dbReference type="Proteomes" id="UP000001070">
    <property type="component" value="Unassembled WGS sequence"/>
</dbReference>
<reference evidence="3 4" key="1">
    <citation type="journal article" date="2007" name="Nature">
        <title>Evolution of genes and genomes on the Drosophila phylogeny.</title>
        <authorList>
            <consortium name="Drosophila 12 Genomes Consortium"/>
            <person name="Clark A.G."/>
            <person name="Eisen M.B."/>
            <person name="Smith D.R."/>
            <person name="Bergman C.M."/>
            <person name="Oliver B."/>
            <person name="Markow T.A."/>
            <person name="Kaufman T.C."/>
            <person name="Kellis M."/>
            <person name="Gelbart W."/>
            <person name="Iyer V.N."/>
            <person name="Pollard D.A."/>
            <person name="Sackton T.B."/>
            <person name="Larracuente A.M."/>
            <person name="Singh N.D."/>
            <person name="Abad J.P."/>
            <person name="Abt D.N."/>
            <person name="Adryan B."/>
            <person name="Aguade M."/>
            <person name="Akashi H."/>
            <person name="Anderson W.W."/>
            <person name="Aquadro C.F."/>
            <person name="Ardell D.H."/>
            <person name="Arguello R."/>
            <person name="Artieri C.G."/>
            <person name="Barbash D.A."/>
            <person name="Barker D."/>
            <person name="Barsanti P."/>
            <person name="Batterham P."/>
            <person name="Batzoglou S."/>
            <person name="Begun D."/>
            <person name="Bhutkar A."/>
            <person name="Blanco E."/>
            <person name="Bosak S.A."/>
            <person name="Bradley R.K."/>
            <person name="Brand A.D."/>
            <person name="Brent M.R."/>
            <person name="Brooks A.N."/>
            <person name="Brown R.H."/>
            <person name="Butlin R.K."/>
            <person name="Caggese C."/>
            <person name="Calvi B.R."/>
            <person name="Bernardo de Carvalho A."/>
            <person name="Caspi A."/>
            <person name="Castrezana S."/>
            <person name="Celniker S.E."/>
            <person name="Chang J.L."/>
            <person name="Chapple C."/>
            <person name="Chatterji S."/>
            <person name="Chinwalla A."/>
            <person name="Civetta A."/>
            <person name="Clifton S.W."/>
            <person name="Comeron J.M."/>
            <person name="Costello J.C."/>
            <person name="Coyne J.A."/>
            <person name="Daub J."/>
            <person name="David R.G."/>
            <person name="Delcher A.L."/>
            <person name="Delehaunty K."/>
            <person name="Do C.B."/>
            <person name="Ebling H."/>
            <person name="Edwards K."/>
            <person name="Eickbush T."/>
            <person name="Evans J.D."/>
            <person name="Filipski A."/>
            <person name="Findeiss S."/>
            <person name="Freyhult E."/>
            <person name="Fulton L."/>
            <person name="Fulton R."/>
            <person name="Garcia A.C."/>
            <person name="Gardiner A."/>
            <person name="Garfield D.A."/>
            <person name="Garvin B.E."/>
            <person name="Gibson G."/>
            <person name="Gilbert D."/>
            <person name="Gnerre S."/>
            <person name="Godfrey J."/>
            <person name="Good R."/>
            <person name="Gotea V."/>
            <person name="Gravely B."/>
            <person name="Greenberg A.J."/>
            <person name="Griffiths-Jones S."/>
            <person name="Gross S."/>
            <person name="Guigo R."/>
            <person name="Gustafson E.A."/>
            <person name="Haerty W."/>
            <person name="Hahn M.W."/>
            <person name="Halligan D.L."/>
            <person name="Halpern A.L."/>
            <person name="Halter G.M."/>
            <person name="Han M.V."/>
            <person name="Heger A."/>
            <person name="Hillier L."/>
            <person name="Hinrichs A.S."/>
            <person name="Holmes I."/>
            <person name="Hoskins R.A."/>
            <person name="Hubisz M.J."/>
            <person name="Hultmark D."/>
            <person name="Huntley M.A."/>
            <person name="Jaffe D.B."/>
            <person name="Jagadeeshan S."/>
            <person name="Jeck W.R."/>
            <person name="Johnson J."/>
            <person name="Jones C.D."/>
            <person name="Jordan W.C."/>
            <person name="Karpen G.H."/>
            <person name="Kataoka E."/>
            <person name="Keightley P.D."/>
            <person name="Kheradpour P."/>
            <person name="Kirkness E.F."/>
            <person name="Koerich L.B."/>
            <person name="Kristiansen K."/>
            <person name="Kudrna D."/>
            <person name="Kulathinal R.J."/>
            <person name="Kumar S."/>
            <person name="Kwok R."/>
            <person name="Lander E."/>
            <person name="Langley C.H."/>
            <person name="Lapoint R."/>
            <person name="Lazzaro B.P."/>
            <person name="Lee S.J."/>
            <person name="Levesque L."/>
            <person name="Li R."/>
            <person name="Lin C.F."/>
            <person name="Lin M.F."/>
            <person name="Lindblad-Toh K."/>
            <person name="Llopart A."/>
            <person name="Long M."/>
            <person name="Low L."/>
            <person name="Lozovsky E."/>
            <person name="Lu J."/>
            <person name="Luo M."/>
            <person name="Machado C.A."/>
            <person name="Makalowski W."/>
            <person name="Marzo M."/>
            <person name="Matsuda M."/>
            <person name="Matzkin L."/>
            <person name="McAllister B."/>
            <person name="McBride C.S."/>
            <person name="McKernan B."/>
            <person name="McKernan K."/>
            <person name="Mendez-Lago M."/>
            <person name="Minx P."/>
            <person name="Mollenhauer M.U."/>
            <person name="Montooth K."/>
            <person name="Mount S.M."/>
            <person name="Mu X."/>
            <person name="Myers E."/>
            <person name="Negre B."/>
            <person name="Newfeld S."/>
            <person name="Nielsen R."/>
            <person name="Noor M.A."/>
            <person name="O'Grady P."/>
            <person name="Pachter L."/>
            <person name="Papaceit M."/>
            <person name="Parisi M.J."/>
            <person name="Parisi M."/>
            <person name="Parts L."/>
            <person name="Pedersen J.S."/>
            <person name="Pesole G."/>
            <person name="Phillippy A.M."/>
            <person name="Ponting C.P."/>
            <person name="Pop M."/>
            <person name="Porcelli D."/>
            <person name="Powell J.R."/>
            <person name="Prohaska S."/>
            <person name="Pruitt K."/>
            <person name="Puig M."/>
            <person name="Quesneville H."/>
            <person name="Ram K.R."/>
            <person name="Rand D."/>
            <person name="Rasmussen M.D."/>
            <person name="Reed L.K."/>
            <person name="Reenan R."/>
            <person name="Reily A."/>
            <person name="Remington K.A."/>
            <person name="Rieger T.T."/>
            <person name="Ritchie M.G."/>
            <person name="Robin C."/>
            <person name="Rogers Y.H."/>
            <person name="Rohde C."/>
            <person name="Rozas J."/>
            <person name="Rubenfield M.J."/>
            <person name="Ruiz A."/>
            <person name="Russo S."/>
            <person name="Salzberg S.L."/>
            <person name="Sanchez-Gracia A."/>
            <person name="Saranga D.J."/>
            <person name="Sato H."/>
            <person name="Schaeffer S.W."/>
            <person name="Schatz M.C."/>
            <person name="Schlenke T."/>
            <person name="Schwartz R."/>
            <person name="Segarra C."/>
            <person name="Singh R.S."/>
            <person name="Sirot L."/>
            <person name="Sirota M."/>
            <person name="Sisneros N.B."/>
            <person name="Smith C.D."/>
            <person name="Smith T.F."/>
            <person name="Spieth J."/>
            <person name="Stage D.E."/>
            <person name="Stark A."/>
            <person name="Stephan W."/>
            <person name="Strausberg R.L."/>
            <person name="Strempel S."/>
            <person name="Sturgill D."/>
            <person name="Sutton G."/>
            <person name="Sutton G.G."/>
            <person name="Tao W."/>
            <person name="Teichmann S."/>
            <person name="Tobari Y.N."/>
            <person name="Tomimura Y."/>
            <person name="Tsolas J.M."/>
            <person name="Valente V.L."/>
            <person name="Venter E."/>
            <person name="Venter J.C."/>
            <person name="Vicario S."/>
            <person name="Vieira F.G."/>
            <person name="Vilella A.J."/>
            <person name="Villasante A."/>
            <person name="Walenz B."/>
            <person name="Wang J."/>
            <person name="Wasserman M."/>
            <person name="Watts T."/>
            <person name="Wilson D."/>
            <person name="Wilson R.K."/>
            <person name="Wing R.A."/>
            <person name="Wolfner M.F."/>
            <person name="Wong A."/>
            <person name="Wong G.K."/>
            <person name="Wu C.I."/>
            <person name="Wu G."/>
            <person name="Yamamoto D."/>
            <person name="Yang H.P."/>
            <person name="Yang S.P."/>
            <person name="Yorke J.A."/>
            <person name="Yoshida K."/>
            <person name="Zdobnov E."/>
            <person name="Zhang P."/>
            <person name="Zhang Y."/>
            <person name="Zimin A.V."/>
            <person name="Baldwin J."/>
            <person name="Abdouelleil A."/>
            <person name="Abdulkadir J."/>
            <person name="Abebe A."/>
            <person name="Abera B."/>
            <person name="Abreu J."/>
            <person name="Acer S.C."/>
            <person name="Aftuck L."/>
            <person name="Alexander A."/>
            <person name="An P."/>
            <person name="Anderson E."/>
            <person name="Anderson S."/>
            <person name="Arachi H."/>
            <person name="Azer M."/>
            <person name="Bachantsang P."/>
            <person name="Barry A."/>
            <person name="Bayul T."/>
            <person name="Berlin A."/>
            <person name="Bessette D."/>
            <person name="Bloom T."/>
            <person name="Blye J."/>
            <person name="Boguslavskiy L."/>
            <person name="Bonnet C."/>
            <person name="Boukhgalter B."/>
            <person name="Bourzgui I."/>
            <person name="Brown A."/>
            <person name="Cahill P."/>
            <person name="Channer S."/>
            <person name="Cheshatsang Y."/>
            <person name="Chuda L."/>
            <person name="Citroen M."/>
            <person name="Collymore A."/>
            <person name="Cooke P."/>
            <person name="Costello M."/>
            <person name="D'Aco K."/>
            <person name="Daza R."/>
            <person name="De Haan G."/>
            <person name="DeGray S."/>
            <person name="DeMaso C."/>
            <person name="Dhargay N."/>
            <person name="Dooley K."/>
            <person name="Dooley E."/>
            <person name="Doricent M."/>
            <person name="Dorje P."/>
            <person name="Dorjee K."/>
            <person name="Dupes A."/>
            <person name="Elong R."/>
            <person name="Falk J."/>
            <person name="Farina A."/>
            <person name="Faro S."/>
            <person name="Ferguson D."/>
            <person name="Fisher S."/>
            <person name="Foley C.D."/>
            <person name="Franke A."/>
            <person name="Friedrich D."/>
            <person name="Gadbois L."/>
            <person name="Gearin G."/>
            <person name="Gearin C.R."/>
            <person name="Giannoukos G."/>
            <person name="Goode T."/>
            <person name="Graham J."/>
            <person name="Grandbois E."/>
            <person name="Grewal S."/>
            <person name="Gyaltsen K."/>
            <person name="Hafez N."/>
            <person name="Hagos B."/>
            <person name="Hall J."/>
            <person name="Henson C."/>
            <person name="Hollinger A."/>
            <person name="Honan T."/>
            <person name="Huard M.D."/>
            <person name="Hughes L."/>
            <person name="Hurhula B."/>
            <person name="Husby M.E."/>
            <person name="Kamat A."/>
            <person name="Kanga B."/>
            <person name="Kashin S."/>
            <person name="Khazanovich D."/>
            <person name="Kisner P."/>
            <person name="Lance K."/>
            <person name="Lara M."/>
            <person name="Lee W."/>
            <person name="Lennon N."/>
            <person name="Letendre F."/>
            <person name="LeVine R."/>
            <person name="Lipovsky A."/>
            <person name="Liu X."/>
            <person name="Liu J."/>
            <person name="Liu S."/>
            <person name="Lokyitsang T."/>
            <person name="Lokyitsang Y."/>
            <person name="Lubonja R."/>
            <person name="Lui A."/>
            <person name="MacDonald P."/>
            <person name="Magnisalis V."/>
            <person name="Maru K."/>
            <person name="Matthews C."/>
            <person name="McCusker W."/>
            <person name="McDonough S."/>
            <person name="Mehta T."/>
            <person name="Meldrim J."/>
            <person name="Meneus L."/>
            <person name="Mihai O."/>
            <person name="Mihalev A."/>
            <person name="Mihova T."/>
            <person name="Mittelman R."/>
            <person name="Mlenga V."/>
            <person name="Montmayeur A."/>
            <person name="Mulrain L."/>
            <person name="Navidi A."/>
            <person name="Naylor J."/>
            <person name="Negash T."/>
            <person name="Nguyen T."/>
            <person name="Nguyen N."/>
            <person name="Nicol R."/>
            <person name="Norbu C."/>
            <person name="Norbu N."/>
            <person name="Novod N."/>
            <person name="O'Neill B."/>
            <person name="Osman S."/>
            <person name="Markiewicz E."/>
            <person name="Oyono O.L."/>
            <person name="Patti C."/>
            <person name="Phunkhang P."/>
            <person name="Pierre F."/>
            <person name="Priest M."/>
            <person name="Raghuraman S."/>
            <person name="Rege F."/>
            <person name="Reyes R."/>
            <person name="Rise C."/>
            <person name="Rogov P."/>
            <person name="Ross K."/>
            <person name="Ryan E."/>
            <person name="Settipalli S."/>
            <person name="Shea T."/>
            <person name="Sherpa N."/>
            <person name="Shi L."/>
            <person name="Shih D."/>
            <person name="Sparrow T."/>
            <person name="Spaulding J."/>
            <person name="Stalker J."/>
            <person name="Stange-Thomann N."/>
            <person name="Stavropoulos S."/>
            <person name="Stone C."/>
            <person name="Strader C."/>
            <person name="Tesfaye S."/>
            <person name="Thomson T."/>
            <person name="Thoulutsang Y."/>
            <person name="Thoulutsang D."/>
            <person name="Topham K."/>
            <person name="Topping I."/>
            <person name="Tsamla T."/>
            <person name="Vassiliev H."/>
            <person name="Vo A."/>
            <person name="Wangchuk T."/>
            <person name="Wangdi T."/>
            <person name="Weiand M."/>
            <person name="Wilkinson J."/>
            <person name="Wilson A."/>
            <person name="Yadav S."/>
            <person name="Young G."/>
            <person name="Yu Q."/>
            <person name="Zembek L."/>
            <person name="Zhong D."/>
            <person name="Zimmer A."/>
            <person name="Zwirko Z."/>
            <person name="Jaffe D.B."/>
            <person name="Alvarez P."/>
            <person name="Brockman W."/>
            <person name="Butler J."/>
            <person name="Chin C."/>
            <person name="Gnerre S."/>
            <person name="Grabherr M."/>
            <person name="Kleber M."/>
            <person name="Mauceli E."/>
            <person name="MacCallum I."/>
        </authorList>
    </citation>
    <scope>NUCLEOTIDE SEQUENCE [LARGE SCALE GENOMIC DNA]</scope>
    <source>
        <strain evidence="4">Tucson 15287-2541.00</strain>
    </source>
</reference>
<dbReference type="KEGG" id="dgr:6560864"/>